<name>A0ABV2KHV5_SPOPS</name>
<keyword evidence="1" id="KW-1133">Transmembrane helix</keyword>
<feature type="transmembrane region" description="Helical" evidence="1">
    <location>
        <begin position="6"/>
        <end position="36"/>
    </location>
</feature>
<dbReference type="RefSeq" id="WP_354314984.1">
    <property type="nucleotide sequence ID" value="NZ_JBEPME010000014.1"/>
</dbReference>
<dbReference type="Proteomes" id="UP001549104">
    <property type="component" value="Unassembled WGS sequence"/>
</dbReference>
<organism evidence="2 3">
    <name type="scientific">Sporosarcina psychrophila</name>
    <name type="common">Bacillus psychrophilus</name>
    <dbReference type="NCBI Taxonomy" id="1476"/>
    <lineage>
        <taxon>Bacteria</taxon>
        <taxon>Bacillati</taxon>
        <taxon>Bacillota</taxon>
        <taxon>Bacilli</taxon>
        <taxon>Bacillales</taxon>
        <taxon>Caryophanaceae</taxon>
        <taxon>Sporosarcina</taxon>
    </lineage>
</organism>
<keyword evidence="3" id="KW-1185">Reference proteome</keyword>
<sequence length="53" mass="5512">MTISSTVFLIGLVSAIFGLLAGIIGILAAVTGLVAASLKATYWGVKLYKELKK</sequence>
<keyword evidence="1" id="KW-0472">Membrane</keyword>
<evidence type="ECO:0000313" key="3">
    <source>
        <dbReference type="Proteomes" id="UP001549104"/>
    </source>
</evidence>
<reference evidence="2 3" key="1">
    <citation type="submission" date="2024-06" db="EMBL/GenBank/DDBJ databases">
        <title>Sorghum-associated microbial communities from plants grown in Nebraska, USA.</title>
        <authorList>
            <person name="Schachtman D."/>
        </authorList>
    </citation>
    <scope>NUCLEOTIDE SEQUENCE [LARGE SCALE GENOMIC DNA]</scope>
    <source>
        <strain evidence="2 3">1288</strain>
    </source>
</reference>
<comment type="caution">
    <text evidence="2">The sequence shown here is derived from an EMBL/GenBank/DDBJ whole genome shotgun (WGS) entry which is preliminary data.</text>
</comment>
<protein>
    <submittedName>
        <fullName evidence="2">Membrane protein required for colicin V production</fullName>
    </submittedName>
</protein>
<dbReference type="EMBL" id="JBEPME010000014">
    <property type="protein sequence ID" value="MET3659613.1"/>
    <property type="molecule type" value="Genomic_DNA"/>
</dbReference>
<evidence type="ECO:0000313" key="2">
    <source>
        <dbReference type="EMBL" id="MET3659613.1"/>
    </source>
</evidence>
<proteinExistence type="predicted"/>
<evidence type="ECO:0000256" key="1">
    <source>
        <dbReference type="SAM" id="Phobius"/>
    </source>
</evidence>
<accession>A0ABV2KHV5</accession>
<gene>
    <name evidence="2" type="ORF">ABIC55_004759</name>
</gene>
<keyword evidence="1" id="KW-0812">Transmembrane</keyword>